<dbReference type="AlphaFoldDB" id="A0AAV9H8C2"/>
<feature type="transmembrane region" description="Helical" evidence="6">
    <location>
        <begin position="85"/>
        <end position="107"/>
    </location>
</feature>
<evidence type="ECO:0000256" key="1">
    <source>
        <dbReference type="ARBA" id="ARBA00004141"/>
    </source>
</evidence>
<dbReference type="PANTHER" id="PTHR33048">
    <property type="entry name" value="PTH11-LIKE INTEGRAL MEMBRANE PROTEIN (AFU_ORTHOLOGUE AFUA_5G11245)"/>
    <property type="match status" value="1"/>
</dbReference>
<dbReference type="Pfam" id="PF20684">
    <property type="entry name" value="Fung_rhodopsin"/>
    <property type="match status" value="1"/>
</dbReference>
<feature type="transmembrane region" description="Helical" evidence="6">
    <location>
        <begin position="239"/>
        <end position="263"/>
    </location>
</feature>
<feature type="transmembrane region" description="Helical" evidence="6">
    <location>
        <begin position="119"/>
        <end position="141"/>
    </location>
</feature>
<evidence type="ECO:0000256" key="2">
    <source>
        <dbReference type="ARBA" id="ARBA00022692"/>
    </source>
</evidence>
<evidence type="ECO:0000256" key="6">
    <source>
        <dbReference type="SAM" id="Phobius"/>
    </source>
</evidence>
<evidence type="ECO:0000313" key="9">
    <source>
        <dbReference type="Proteomes" id="UP001321749"/>
    </source>
</evidence>
<keyword evidence="4 6" id="KW-0472">Membrane</keyword>
<feature type="transmembrane region" description="Helical" evidence="6">
    <location>
        <begin position="201"/>
        <end position="219"/>
    </location>
</feature>
<gene>
    <name evidence="8" type="ORF">QBC42DRAFT_318778</name>
</gene>
<proteinExistence type="inferred from homology"/>
<dbReference type="InterPro" id="IPR049326">
    <property type="entry name" value="Rhodopsin_dom_fungi"/>
</dbReference>
<evidence type="ECO:0000259" key="7">
    <source>
        <dbReference type="Pfam" id="PF20684"/>
    </source>
</evidence>
<keyword evidence="9" id="KW-1185">Reference proteome</keyword>
<evidence type="ECO:0000256" key="4">
    <source>
        <dbReference type="ARBA" id="ARBA00023136"/>
    </source>
</evidence>
<evidence type="ECO:0000313" key="8">
    <source>
        <dbReference type="EMBL" id="KAK4457264.1"/>
    </source>
</evidence>
<name>A0AAV9H8C2_9PEZI</name>
<dbReference type="GO" id="GO:0016020">
    <property type="term" value="C:membrane"/>
    <property type="evidence" value="ECO:0007669"/>
    <property type="project" value="UniProtKB-SubCell"/>
</dbReference>
<feature type="transmembrane region" description="Helical" evidence="6">
    <location>
        <begin position="43"/>
        <end position="65"/>
    </location>
</feature>
<sequence>MENDDRGPQILTTTWSLVGISGVFLALRLYCKLKTKRLLWWDDYVLAFSWLMLLTSIILNTVSISKGFGRHVQFIPAENSPTIGLIGNLMGTFSIFAAVWSKTAFAITLLRVMQGRTKIFLWFIICTINIFMGLNAVFMWIRCSPSSKIWNYYSPGTCWEPTVYPTYGMFAAGYSAVTDFVLALLPWKVVWKLQMKRKEKAGVAIAMSLGVFAGATALVKTTVIPSLASPDFSYVAAPLIHWSTAESAVTIIAASIPILRILFRDLQSLTRRNMLGSEHNTEPTNPNSSVSSIVEISILGTQSPLKITDTYYSKDQVLQN</sequence>
<evidence type="ECO:0000256" key="5">
    <source>
        <dbReference type="ARBA" id="ARBA00038359"/>
    </source>
</evidence>
<dbReference type="PANTHER" id="PTHR33048:SF42">
    <property type="entry name" value="INTEGRAL MEMBRANE PROTEIN"/>
    <property type="match status" value="1"/>
</dbReference>
<protein>
    <recommendedName>
        <fullName evidence="7">Rhodopsin domain-containing protein</fullName>
    </recommendedName>
</protein>
<organism evidence="8 9">
    <name type="scientific">Cladorrhinum samala</name>
    <dbReference type="NCBI Taxonomy" id="585594"/>
    <lineage>
        <taxon>Eukaryota</taxon>
        <taxon>Fungi</taxon>
        <taxon>Dikarya</taxon>
        <taxon>Ascomycota</taxon>
        <taxon>Pezizomycotina</taxon>
        <taxon>Sordariomycetes</taxon>
        <taxon>Sordariomycetidae</taxon>
        <taxon>Sordariales</taxon>
        <taxon>Podosporaceae</taxon>
        <taxon>Cladorrhinum</taxon>
    </lineage>
</organism>
<reference evidence="8" key="1">
    <citation type="journal article" date="2023" name="Mol. Phylogenet. Evol.">
        <title>Genome-scale phylogeny and comparative genomics of the fungal order Sordariales.</title>
        <authorList>
            <person name="Hensen N."/>
            <person name="Bonometti L."/>
            <person name="Westerberg I."/>
            <person name="Brannstrom I.O."/>
            <person name="Guillou S."/>
            <person name="Cros-Aarteil S."/>
            <person name="Calhoun S."/>
            <person name="Haridas S."/>
            <person name="Kuo A."/>
            <person name="Mondo S."/>
            <person name="Pangilinan J."/>
            <person name="Riley R."/>
            <person name="LaButti K."/>
            <person name="Andreopoulos B."/>
            <person name="Lipzen A."/>
            <person name="Chen C."/>
            <person name="Yan M."/>
            <person name="Daum C."/>
            <person name="Ng V."/>
            <person name="Clum A."/>
            <person name="Steindorff A."/>
            <person name="Ohm R.A."/>
            <person name="Martin F."/>
            <person name="Silar P."/>
            <person name="Natvig D.O."/>
            <person name="Lalanne C."/>
            <person name="Gautier V."/>
            <person name="Ament-Velasquez S.L."/>
            <person name="Kruys A."/>
            <person name="Hutchinson M.I."/>
            <person name="Powell A.J."/>
            <person name="Barry K."/>
            <person name="Miller A.N."/>
            <person name="Grigoriev I.V."/>
            <person name="Debuchy R."/>
            <person name="Gladieux P."/>
            <person name="Hiltunen Thoren M."/>
            <person name="Johannesson H."/>
        </authorList>
    </citation>
    <scope>NUCLEOTIDE SEQUENCE</scope>
    <source>
        <strain evidence="8">PSN324</strain>
    </source>
</reference>
<feature type="transmembrane region" description="Helical" evidence="6">
    <location>
        <begin position="169"/>
        <end position="189"/>
    </location>
</feature>
<dbReference type="Proteomes" id="UP001321749">
    <property type="component" value="Unassembled WGS sequence"/>
</dbReference>
<feature type="transmembrane region" description="Helical" evidence="6">
    <location>
        <begin position="12"/>
        <end position="31"/>
    </location>
</feature>
<feature type="domain" description="Rhodopsin" evidence="7">
    <location>
        <begin position="27"/>
        <end position="264"/>
    </location>
</feature>
<evidence type="ECO:0000256" key="3">
    <source>
        <dbReference type="ARBA" id="ARBA00022989"/>
    </source>
</evidence>
<keyword evidence="3 6" id="KW-1133">Transmembrane helix</keyword>
<dbReference type="EMBL" id="MU865126">
    <property type="protein sequence ID" value="KAK4457264.1"/>
    <property type="molecule type" value="Genomic_DNA"/>
</dbReference>
<reference evidence="8" key="2">
    <citation type="submission" date="2023-06" db="EMBL/GenBank/DDBJ databases">
        <authorList>
            <consortium name="Lawrence Berkeley National Laboratory"/>
            <person name="Mondo S.J."/>
            <person name="Hensen N."/>
            <person name="Bonometti L."/>
            <person name="Westerberg I."/>
            <person name="Brannstrom I.O."/>
            <person name="Guillou S."/>
            <person name="Cros-Aarteil S."/>
            <person name="Calhoun S."/>
            <person name="Haridas S."/>
            <person name="Kuo A."/>
            <person name="Pangilinan J."/>
            <person name="Riley R."/>
            <person name="Labutti K."/>
            <person name="Andreopoulos B."/>
            <person name="Lipzen A."/>
            <person name="Chen C."/>
            <person name="Yanf M."/>
            <person name="Daum C."/>
            <person name="Ng V."/>
            <person name="Clum A."/>
            <person name="Steindorff A."/>
            <person name="Ohm R."/>
            <person name="Martin F."/>
            <person name="Silar P."/>
            <person name="Natvig D."/>
            <person name="Lalanne C."/>
            <person name="Gautier V."/>
            <person name="Ament-Velasquez S.L."/>
            <person name="Kruys A."/>
            <person name="Hutchinson M.I."/>
            <person name="Powell A.J."/>
            <person name="Barry K."/>
            <person name="Miller A.N."/>
            <person name="Grigoriev I.V."/>
            <person name="Debuchy R."/>
            <person name="Gladieux P."/>
            <person name="Thoren M.H."/>
            <person name="Johannesson H."/>
        </authorList>
    </citation>
    <scope>NUCLEOTIDE SEQUENCE</scope>
    <source>
        <strain evidence="8">PSN324</strain>
    </source>
</reference>
<comment type="caution">
    <text evidence="8">The sequence shown here is derived from an EMBL/GenBank/DDBJ whole genome shotgun (WGS) entry which is preliminary data.</text>
</comment>
<keyword evidence="2 6" id="KW-0812">Transmembrane</keyword>
<accession>A0AAV9H8C2</accession>
<comment type="subcellular location">
    <subcellularLocation>
        <location evidence="1">Membrane</location>
        <topology evidence="1">Multi-pass membrane protein</topology>
    </subcellularLocation>
</comment>
<dbReference type="InterPro" id="IPR052337">
    <property type="entry name" value="SAT4-like"/>
</dbReference>
<comment type="similarity">
    <text evidence="5">Belongs to the SAT4 family.</text>
</comment>